<evidence type="ECO:0000256" key="2">
    <source>
        <dbReference type="ARBA" id="ARBA00022485"/>
    </source>
</evidence>
<evidence type="ECO:0000313" key="10">
    <source>
        <dbReference type="Proteomes" id="UP000324800"/>
    </source>
</evidence>
<dbReference type="PANTHER" id="PTHR10537:SF3">
    <property type="entry name" value="DNA PRIMASE LARGE SUBUNIT"/>
    <property type="match status" value="1"/>
</dbReference>
<name>A0A5J4WYI2_9EUKA</name>
<dbReference type="GO" id="GO:0006270">
    <property type="term" value="P:DNA replication initiation"/>
    <property type="evidence" value="ECO:0007669"/>
    <property type="project" value="TreeGrafter"/>
</dbReference>
<evidence type="ECO:0000256" key="4">
    <source>
        <dbReference type="ARBA" id="ARBA00022705"/>
    </source>
</evidence>
<evidence type="ECO:0000256" key="3">
    <source>
        <dbReference type="ARBA" id="ARBA00022515"/>
    </source>
</evidence>
<dbReference type="Pfam" id="PF26466">
    <property type="entry name" value="DNA_primase_lrg_N"/>
    <property type="match status" value="1"/>
</dbReference>
<reference evidence="9 10" key="1">
    <citation type="submission" date="2019-03" db="EMBL/GenBank/DDBJ databases">
        <title>Single cell metagenomics reveals metabolic interactions within the superorganism composed of flagellate Streblomastix strix and complex community of Bacteroidetes bacteria on its surface.</title>
        <authorList>
            <person name="Treitli S.C."/>
            <person name="Kolisko M."/>
            <person name="Husnik F."/>
            <person name="Keeling P."/>
            <person name="Hampl V."/>
        </authorList>
    </citation>
    <scope>NUCLEOTIDE SEQUENCE [LARGE SCALE GENOMIC DNA]</scope>
    <source>
        <strain evidence="9">ST1C</strain>
    </source>
</reference>
<comment type="cofactor">
    <cofactor evidence="1">
        <name>[4Fe-4S] cluster</name>
        <dbReference type="ChEBI" id="CHEBI:49883"/>
    </cofactor>
</comment>
<dbReference type="InterPro" id="IPR007238">
    <property type="entry name" value="DNA_primase_lsu_euk/arc"/>
</dbReference>
<evidence type="ECO:0000256" key="7">
    <source>
        <dbReference type="ARBA" id="ARBA00023014"/>
    </source>
</evidence>
<proteinExistence type="predicted"/>
<protein>
    <submittedName>
        <fullName evidence="9">DNA primase large subunit</fullName>
    </submittedName>
</protein>
<dbReference type="EMBL" id="SNRW01000607">
    <property type="protein sequence ID" value="KAA6400167.1"/>
    <property type="molecule type" value="Genomic_DNA"/>
</dbReference>
<evidence type="ECO:0000259" key="8">
    <source>
        <dbReference type="Pfam" id="PF04104"/>
    </source>
</evidence>
<keyword evidence="5" id="KW-0479">Metal-binding</keyword>
<keyword evidence="2" id="KW-0004">4Fe-4S</keyword>
<dbReference type="GO" id="GO:0051539">
    <property type="term" value="F:4 iron, 4 sulfur cluster binding"/>
    <property type="evidence" value="ECO:0007669"/>
    <property type="project" value="UniProtKB-KW"/>
</dbReference>
<evidence type="ECO:0000256" key="5">
    <source>
        <dbReference type="ARBA" id="ARBA00022723"/>
    </source>
</evidence>
<evidence type="ECO:0000256" key="1">
    <source>
        <dbReference type="ARBA" id="ARBA00001966"/>
    </source>
</evidence>
<evidence type="ECO:0000313" key="9">
    <source>
        <dbReference type="EMBL" id="KAA6400167.1"/>
    </source>
</evidence>
<dbReference type="GO" id="GO:0005658">
    <property type="term" value="C:alpha DNA polymerase:primase complex"/>
    <property type="evidence" value="ECO:0007669"/>
    <property type="project" value="TreeGrafter"/>
</dbReference>
<feature type="domain" description="DNA primase large subunit C-terminal" evidence="8">
    <location>
        <begin position="275"/>
        <end position="478"/>
    </location>
</feature>
<sequence length="550" mass="63434">MEAIGNLRSTDISSSQGPELTCYDDEPEDILTLQQFYELGAARNELHKRFSEIRNATRSDYMDEYARIQVAPEFECLRTRKSDINSHWILRLACAANPEAARKFVSTELILFTLRYQASNDEQKRLFFQKYSIAFQQFESDDDFKEFIPRLKKQGLSDPTFSDKTELSNISKENYYLVNFSVCPFLVERRMVYLNGGIAFLHYKHLIYVLEPFFTKYQEMEIAKSKKLLETLSTTHSHLVTYLEAMVRRPVSNLGGSDIDGSALQTLTGENIDAFAQRSFPPCMLNMHNHLRKDHHLKYDARVQYGLFIKGCGMSLDESISLFRSEYTHSIPENKFDREYAYGIRYNYGLEGKRVNFTPKDCQFLIRHPGNTLEVNGCPFARLTQDELKPFLLDNCGLAVIGREDQDKQSSGDIEDVVGVQNGEKLDGIDSAGIIIEYIYNNTGAKHFHRACAEFFRIRHKGFNPFEQSPLTSPMAYFEKSRRWLNDQEIKRKETLIRNQREAGTSKGNLVRPLNQQQIQGAVQTPLRANLQTPLKVEIESLNNKNVEND</sequence>
<keyword evidence="6" id="KW-0408">Iron</keyword>
<dbReference type="Pfam" id="PF04104">
    <property type="entry name" value="DNA_primase_lrg"/>
    <property type="match status" value="1"/>
</dbReference>
<keyword evidence="7" id="KW-0411">Iron-sulfur</keyword>
<comment type="caution">
    <text evidence="9">The sequence shown here is derived from an EMBL/GenBank/DDBJ whole genome shotgun (WGS) entry which is preliminary data.</text>
</comment>
<evidence type="ECO:0000256" key="6">
    <source>
        <dbReference type="ARBA" id="ARBA00023004"/>
    </source>
</evidence>
<accession>A0A5J4WYI2</accession>
<dbReference type="Proteomes" id="UP000324800">
    <property type="component" value="Unassembled WGS sequence"/>
</dbReference>
<dbReference type="AlphaFoldDB" id="A0A5J4WYI2"/>
<gene>
    <name evidence="9" type="ORF">EZS28_004301</name>
</gene>
<dbReference type="InterPro" id="IPR058560">
    <property type="entry name" value="DNA_primase_C"/>
</dbReference>
<dbReference type="GO" id="GO:0046872">
    <property type="term" value="F:metal ion binding"/>
    <property type="evidence" value="ECO:0007669"/>
    <property type="project" value="UniProtKB-KW"/>
</dbReference>
<dbReference type="Gene3D" id="1.20.930.80">
    <property type="match status" value="1"/>
</dbReference>
<keyword evidence="4" id="KW-0235">DNA replication</keyword>
<dbReference type="GO" id="GO:0006269">
    <property type="term" value="P:DNA replication, synthesis of primer"/>
    <property type="evidence" value="ECO:0007669"/>
    <property type="project" value="UniProtKB-KW"/>
</dbReference>
<keyword evidence="3" id="KW-0639">Primosome</keyword>
<organism evidence="9 10">
    <name type="scientific">Streblomastix strix</name>
    <dbReference type="NCBI Taxonomy" id="222440"/>
    <lineage>
        <taxon>Eukaryota</taxon>
        <taxon>Metamonada</taxon>
        <taxon>Preaxostyla</taxon>
        <taxon>Oxymonadida</taxon>
        <taxon>Streblomastigidae</taxon>
        <taxon>Streblomastix</taxon>
    </lineage>
</organism>
<dbReference type="OrthoDB" id="421393at2759"/>
<dbReference type="PANTHER" id="PTHR10537">
    <property type="entry name" value="DNA PRIMASE LARGE SUBUNIT"/>
    <property type="match status" value="1"/>
</dbReference>